<dbReference type="AlphaFoldDB" id="A0A916QUS0"/>
<proteinExistence type="predicted"/>
<dbReference type="InterPro" id="IPR000873">
    <property type="entry name" value="AMP-dep_synth/lig_dom"/>
</dbReference>
<dbReference type="PROSITE" id="PS00455">
    <property type="entry name" value="AMP_BINDING"/>
    <property type="match status" value="1"/>
</dbReference>
<evidence type="ECO:0000256" key="2">
    <source>
        <dbReference type="SAM" id="MobiDB-lite"/>
    </source>
</evidence>
<dbReference type="Proteomes" id="UP000628017">
    <property type="component" value="Unassembled WGS sequence"/>
</dbReference>
<gene>
    <name evidence="5" type="primary">lcfB</name>
    <name evidence="5" type="ORF">GCM10011498_09450</name>
</gene>
<feature type="compositionally biased region" description="Polar residues" evidence="2">
    <location>
        <begin position="313"/>
        <end position="330"/>
    </location>
</feature>
<dbReference type="PANTHER" id="PTHR43352:SF1">
    <property type="entry name" value="ANTHRANILATE--COA LIGASE"/>
    <property type="match status" value="1"/>
</dbReference>
<feature type="region of interest" description="Disordered" evidence="2">
    <location>
        <begin position="313"/>
        <end position="332"/>
    </location>
</feature>
<accession>A0A916QUS0</accession>
<sequence length="500" mass="53541">MSQAAIFNEGAPLPCPVSFNLAHYVLAAGKDDAIALEVIAQTTTRWRYADLRDAVWRTAGGLLDTGLVAGDRLLLRVGNDAAFPILFLAAIAVGIVPVPTSALLTEPEVRSIVAELEPKLVAFAGGLEPIAKLGVPTLDAAGVARLRAAEPAAPVMGDPDRLAYMIYTSGTSGKPRAVMHAHRAVWARRMMWNGWYGLRADDRMLHAGAFNWTYTLGTGLLDPWAIGATAMVYTGPPDRSIWGKLVAQHRATIFAAAPGVYRQIVETGADGFDGLRHGLSAGEKMPAAVLSAWQEQTGKQVYEALGMSEVSTFVSSSPNVPPKSGTSGRVQQGRHIGVLGPDGPVEANQPGVLAVHRSDQGLMLGYMGQPAETAAKFQGDWFVTGDTVSMDEDGYITYLGRDDDMMNAGGYRVSPLEVEAAMLACEGVEHAAAAEVEVRAGVHVIAGFYVADRDLDAKLTENCARTLAKYKQPRMFVRMDTLPTGANNKVQRKALRDWKV</sequence>
<dbReference type="GO" id="GO:0016878">
    <property type="term" value="F:acid-thiol ligase activity"/>
    <property type="evidence" value="ECO:0007669"/>
    <property type="project" value="TreeGrafter"/>
</dbReference>
<protein>
    <submittedName>
        <fullName evidence="5">Long-chain-fatty-acid--CoA ligase</fullName>
    </submittedName>
</protein>
<dbReference type="InterPro" id="IPR025110">
    <property type="entry name" value="AMP-bd_C"/>
</dbReference>
<dbReference type="Pfam" id="PF00501">
    <property type="entry name" value="AMP-binding"/>
    <property type="match status" value="1"/>
</dbReference>
<evidence type="ECO:0000259" key="4">
    <source>
        <dbReference type="Pfam" id="PF13193"/>
    </source>
</evidence>
<keyword evidence="1 5" id="KW-0436">Ligase</keyword>
<evidence type="ECO:0000313" key="6">
    <source>
        <dbReference type="Proteomes" id="UP000628017"/>
    </source>
</evidence>
<evidence type="ECO:0000256" key="1">
    <source>
        <dbReference type="ARBA" id="ARBA00022598"/>
    </source>
</evidence>
<feature type="domain" description="AMP-dependent synthetase/ligase" evidence="3">
    <location>
        <begin position="28"/>
        <end position="366"/>
    </location>
</feature>
<evidence type="ECO:0000313" key="5">
    <source>
        <dbReference type="EMBL" id="GGA11366.1"/>
    </source>
</evidence>
<keyword evidence="6" id="KW-1185">Reference proteome</keyword>
<dbReference type="Gene3D" id="3.40.50.12780">
    <property type="entry name" value="N-terminal domain of ligase-like"/>
    <property type="match status" value="1"/>
</dbReference>
<name>A0A916QUS0_9RHOB</name>
<reference evidence="5" key="1">
    <citation type="journal article" date="2014" name="Int. J. Syst. Evol. Microbiol.">
        <title>Complete genome sequence of Corynebacterium casei LMG S-19264T (=DSM 44701T), isolated from a smear-ripened cheese.</title>
        <authorList>
            <consortium name="US DOE Joint Genome Institute (JGI-PGF)"/>
            <person name="Walter F."/>
            <person name="Albersmeier A."/>
            <person name="Kalinowski J."/>
            <person name="Ruckert C."/>
        </authorList>
    </citation>
    <scope>NUCLEOTIDE SEQUENCE</scope>
    <source>
        <strain evidence="5">CGMCC 1.15880</strain>
    </source>
</reference>
<dbReference type="Pfam" id="PF13193">
    <property type="entry name" value="AMP-binding_C"/>
    <property type="match status" value="1"/>
</dbReference>
<feature type="domain" description="AMP-binding enzyme C-terminal" evidence="4">
    <location>
        <begin position="417"/>
        <end position="489"/>
    </location>
</feature>
<dbReference type="GO" id="GO:0044550">
    <property type="term" value="P:secondary metabolite biosynthetic process"/>
    <property type="evidence" value="ECO:0007669"/>
    <property type="project" value="TreeGrafter"/>
</dbReference>
<dbReference type="InterPro" id="IPR020845">
    <property type="entry name" value="AMP-binding_CS"/>
</dbReference>
<dbReference type="EMBL" id="BMKA01000001">
    <property type="protein sequence ID" value="GGA11366.1"/>
    <property type="molecule type" value="Genomic_DNA"/>
</dbReference>
<dbReference type="Gene3D" id="3.30.300.30">
    <property type="match status" value="1"/>
</dbReference>
<dbReference type="SUPFAM" id="SSF56801">
    <property type="entry name" value="Acetyl-CoA synthetase-like"/>
    <property type="match status" value="1"/>
</dbReference>
<evidence type="ECO:0000259" key="3">
    <source>
        <dbReference type="Pfam" id="PF00501"/>
    </source>
</evidence>
<reference evidence="5" key="2">
    <citation type="submission" date="2020-09" db="EMBL/GenBank/DDBJ databases">
        <authorList>
            <person name="Sun Q."/>
            <person name="Zhou Y."/>
        </authorList>
    </citation>
    <scope>NUCLEOTIDE SEQUENCE</scope>
    <source>
        <strain evidence="5">CGMCC 1.15880</strain>
    </source>
</reference>
<organism evidence="5 6">
    <name type="scientific">Neptunicoccus cionae</name>
    <dbReference type="NCBI Taxonomy" id="2035344"/>
    <lineage>
        <taxon>Bacteria</taxon>
        <taxon>Pseudomonadati</taxon>
        <taxon>Pseudomonadota</taxon>
        <taxon>Alphaproteobacteria</taxon>
        <taxon>Rhodobacterales</taxon>
        <taxon>Paracoccaceae</taxon>
        <taxon>Neptunicoccus</taxon>
    </lineage>
</organism>
<dbReference type="InterPro" id="IPR045851">
    <property type="entry name" value="AMP-bd_C_sf"/>
</dbReference>
<comment type="caution">
    <text evidence="5">The sequence shown here is derived from an EMBL/GenBank/DDBJ whole genome shotgun (WGS) entry which is preliminary data.</text>
</comment>
<dbReference type="InterPro" id="IPR042099">
    <property type="entry name" value="ANL_N_sf"/>
</dbReference>
<dbReference type="PANTHER" id="PTHR43352">
    <property type="entry name" value="ACETYL-COA SYNTHETASE"/>
    <property type="match status" value="1"/>
</dbReference>